<evidence type="ECO:0000313" key="3">
    <source>
        <dbReference type="Proteomes" id="UP000294003"/>
    </source>
</evidence>
<gene>
    <name evidence="2" type="ORF">DL762_007430</name>
</gene>
<feature type="compositionally biased region" description="Basic residues" evidence="1">
    <location>
        <begin position="103"/>
        <end position="112"/>
    </location>
</feature>
<name>A0ABY0GZ64_9PEZI</name>
<reference evidence="2 3" key="1">
    <citation type="submission" date="2018-06" db="EMBL/GenBank/DDBJ databases">
        <title>Complete Genomes of Monosporascus.</title>
        <authorList>
            <person name="Robinson A.J."/>
            <person name="Natvig D.O."/>
        </authorList>
    </citation>
    <scope>NUCLEOTIDE SEQUENCE [LARGE SCALE GENOMIC DNA]</scope>
    <source>
        <strain evidence="2 3">CBS 609.92</strain>
    </source>
</reference>
<organism evidence="2 3">
    <name type="scientific">Monosporascus cannonballus</name>
    <dbReference type="NCBI Taxonomy" id="155416"/>
    <lineage>
        <taxon>Eukaryota</taxon>
        <taxon>Fungi</taxon>
        <taxon>Dikarya</taxon>
        <taxon>Ascomycota</taxon>
        <taxon>Pezizomycotina</taxon>
        <taxon>Sordariomycetes</taxon>
        <taxon>Xylariomycetidae</taxon>
        <taxon>Xylariales</taxon>
        <taxon>Xylariales incertae sedis</taxon>
        <taxon>Monosporascus</taxon>
    </lineage>
</organism>
<feature type="region of interest" description="Disordered" evidence="1">
    <location>
        <begin position="87"/>
        <end position="144"/>
    </location>
</feature>
<protein>
    <submittedName>
        <fullName evidence="2">Uncharacterized protein</fullName>
    </submittedName>
</protein>
<sequence>MTGSQCHTKSTRPDWIRKTLAQSASARMPKANKLETARQSFSHQCRYRQDHPLMREAQMAKLHARVSNAIRVVYLLKKALFGAVKGQEQDSPRDVGLDEGAIRHPRPKKFPGARKAEESLKSAVANERTADGGGQEADPRGCWRRRAGISQEARPLEAWRRESFVSFSGSPYWVGVNDLNGP</sequence>
<accession>A0ABY0GZ64</accession>
<keyword evidence="3" id="KW-1185">Reference proteome</keyword>
<evidence type="ECO:0000313" key="2">
    <source>
        <dbReference type="EMBL" id="RYO80857.1"/>
    </source>
</evidence>
<proteinExistence type="predicted"/>
<feature type="compositionally biased region" description="Basic and acidic residues" evidence="1">
    <location>
        <begin position="87"/>
        <end position="102"/>
    </location>
</feature>
<evidence type="ECO:0000256" key="1">
    <source>
        <dbReference type="SAM" id="MobiDB-lite"/>
    </source>
</evidence>
<comment type="caution">
    <text evidence="2">The sequence shown here is derived from an EMBL/GenBank/DDBJ whole genome shotgun (WGS) entry which is preliminary data.</text>
</comment>
<dbReference type="Proteomes" id="UP000294003">
    <property type="component" value="Unassembled WGS sequence"/>
</dbReference>
<dbReference type="EMBL" id="QJNS01000275">
    <property type="protein sequence ID" value="RYO80857.1"/>
    <property type="molecule type" value="Genomic_DNA"/>
</dbReference>